<feature type="region of interest" description="Disordered" evidence="1">
    <location>
        <begin position="1"/>
        <end position="74"/>
    </location>
</feature>
<dbReference type="Proteomes" id="UP001595851">
    <property type="component" value="Unassembled WGS sequence"/>
</dbReference>
<evidence type="ECO:0000313" key="3">
    <source>
        <dbReference type="Proteomes" id="UP001595851"/>
    </source>
</evidence>
<proteinExistence type="predicted"/>
<dbReference type="RefSeq" id="WP_379534447.1">
    <property type="nucleotide sequence ID" value="NZ_JBHSBI010000036.1"/>
</dbReference>
<evidence type="ECO:0000313" key="2">
    <source>
        <dbReference type="EMBL" id="MFC4014612.1"/>
    </source>
</evidence>
<protein>
    <submittedName>
        <fullName evidence="2">Uncharacterized protein</fullName>
    </submittedName>
</protein>
<organism evidence="2 3">
    <name type="scientific">Nonomuraea purpurea</name>
    <dbReference type="NCBI Taxonomy" id="1849276"/>
    <lineage>
        <taxon>Bacteria</taxon>
        <taxon>Bacillati</taxon>
        <taxon>Actinomycetota</taxon>
        <taxon>Actinomycetes</taxon>
        <taxon>Streptosporangiales</taxon>
        <taxon>Streptosporangiaceae</taxon>
        <taxon>Nonomuraea</taxon>
    </lineage>
</organism>
<name>A0ABV8GKY3_9ACTN</name>
<accession>A0ABV8GKY3</accession>
<reference evidence="3" key="1">
    <citation type="journal article" date="2019" name="Int. J. Syst. Evol. Microbiol.">
        <title>The Global Catalogue of Microorganisms (GCM) 10K type strain sequencing project: providing services to taxonomists for standard genome sequencing and annotation.</title>
        <authorList>
            <consortium name="The Broad Institute Genomics Platform"/>
            <consortium name="The Broad Institute Genome Sequencing Center for Infectious Disease"/>
            <person name="Wu L."/>
            <person name="Ma J."/>
        </authorList>
    </citation>
    <scope>NUCLEOTIDE SEQUENCE [LARGE SCALE GENOMIC DNA]</scope>
    <source>
        <strain evidence="3">TBRC 1276</strain>
    </source>
</reference>
<dbReference type="EMBL" id="JBHSBI010000036">
    <property type="protein sequence ID" value="MFC4014612.1"/>
    <property type="molecule type" value="Genomic_DNA"/>
</dbReference>
<evidence type="ECO:0000256" key="1">
    <source>
        <dbReference type="SAM" id="MobiDB-lite"/>
    </source>
</evidence>
<feature type="compositionally biased region" description="Pro residues" evidence="1">
    <location>
        <begin position="54"/>
        <end position="70"/>
    </location>
</feature>
<gene>
    <name evidence="2" type="ORF">ACFOY2_45830</name>
</gene>
<keyword evidence="3" id="KW-1185">Reference proteome</keyword>
<comment type="caution">
    <text evidence="2">The sequence shown here is derived from an EMBL/GenBank/DDBJ whole genome shotgun (WGS) entry which is preliminary data.</text>
</comment>
<sequence>MTTSTSRKARSSNAEATAAAPDQAAPDQAGVDQGQADEPIAAGPAADPAQAAPLDPPAQPAPPAPDPGPAPKIRMLATPGAEFVDLLWGDNDPSRPKEKAQPDDLFIDPGEQFSYMLVARPLVRLFHMPGGDGSMLGEQLFKGKNVPVDKGHARKIREDLVAIRAAE</sequence>
<feature type="compositionally biased region" description="Low complexity" evidence="1">
    <location>
        <begin position="11"/>
        <end position="53"/>
    </location>
</feature>